<dbReference type="Proteomes" id="UP001069090">
    <property type="component" value="Unassembled WGS sequence"/>
</dbReference>
<dbReference type="EMBL" id="JAPTGG010000001">
    <property type="protein sequence ID" value="MCZ0863646.1"/>
    <property type="molecule type" value="Genomic_DNA"/>
</dbReference>
<keyword evidence="2" id="KW-0472">Membrane</keyword>
<comment type="caution">
    <text evidence="3">The sequence shown here is derived from an EMBL/GenBank/DDBJ whole genome shotgun (WGS) entry which is preliminary data.</text>
</comment>
<dbReference type="AlphaFoldDB" id="A0A9J6RG68"/>
<dbReference type="RefSeq" id="WP_258329796.1">
    <property type="nucleotide sequence ID" value="NZ_JAPTGG010000001.1"/>
</dbReference>
<reference evidence="3 4" key="1">
    <citation type="submission" date="2022-12" db="EMBL/GenBank/DDBJ databases">
        <title>Dasania phycosphaerae sp. nov., isolated from particulate material of the south coast of Korea.</title>
        <authorList>
            <person name="Jiang Y."/>
        </authorList>
    </citation>
    <scope>NUCLEOTIDE SEQUENCE [LARGE SCALE GENOMIC DNA]</scope>
    <source>
        <strain evidence="3 4">GY-19</strain>
    </source>
</reference>
<protein>
    <submittedName>
        <fullName evidence="3">Mechanosensitive ion channel</fullName>
    </submittedName>
</protein>
<dbReference type="Gene3D" id="1.10.287.1260">
    <property type="match status" value="1"/>
</dbReference>
<feature type="transmembrane region" description="Helical" evidence="2">
    <location>
        <begin position="81"/>
        <end position="105"/>
    </location>
</feature>
<keyword evidence="2" id="KW-0812">Transmembrane</keyword>
<proteinExistence type="predicted"/>
<dbReference type="InterPro" id="IPR008910">
    <property type="entry name" value="MSC_TM_helix"/>
</dbReference>
<dbReference type="Pfam" id="PF05552">
    <property type="entry name" value="MS_channel_1st_1"/>
    <property type="match status" value="1"/>
</dbReference>
<gene>
    <name evidence="3" type="ORF">O0V09_00440</name>
</gene>
<name>A0A9J6RG68_9GAMM</name>
<keyword evidence="2" id="KW-1133">Transmembrane helix</keyword>
<feature type="transmembrane region" description="Helical" evidence="2">
    <location>
        <begin position="117"/>
        <end position="138"/>
    </location>
</feature>
<evidence type="ECO:0000313" key="4">
    <source>
        <dbReference type="Proteomes" id="UP001069090"/>
    </source>
</evidence>
<evidence type="ECO:0000256" key="2">
    <source>
        <dbReference type="SAM" id="Phobius"/>
    </source>
</evidence>
<evidence type="ECO:0000313" key="3">
    <source>
        <dbReference type="EMBL" id="MCZ0863646.1"/>
    </source>
</evidence>
<accession>A0A9J6RG68</accession>
<keyword evidence="4" id="KW-1185">Reference proteome</keyword>
<feature type="region of interest" description="Disordered" evidence="1">
    <location>
        <begin position="278"/>
        <end position="301"/>
    </location>
</feature>
<feature type="transmembrane region" description="Helical" evidence="2">
    <location>
        <begin position="183"/>
        <end position="206"/>
    </location>
</feature>
<sequence length="301" mass="32451">MAESKPVFDWQNTLTETYHEFARQTIEHIPQLLGALALLLIGWVMAWLLRLVARKLIRGLDVLLLRTAQKRGLAQSSNRSYAHWVGNIVFWSVLLFFIAASANMMDWKIIASASNALLIYLPNVLTGLLIILAGFALSGIARSAVASAAESTGIAQAELLARIAQVSVVLTAVIIGAEQLGINVTFLTTALIVITGIFFGGAALAFGLGAKHFVANVIGVQTACKHYQLGQLIKIDDIEGYLLEITSTLVILDTPQGRAAIPAKLFHEKISEIITDTASNEAEPPLTGNRFSKKGGHDEPV</sequence>
<feature type="transmembrane region" description="Helical" evidence="2">
    <location>
        <begin position="159"/>
        <end position="177"/>
    </location>
</feature>
<feature type="transmembrane region" description="Helical" evidence="2">
    <location>
        <begin position="29"/>
        <end position="49"/>
    </location>
</feature>
<evidence type="ECO:0000256" key="1">
    <source>
        <dbReference type="SAM" id="MobiDB-lite"/>
    </source>
</evidence>
<organism evidence="3 4">
    <name type="scientific">Dasania phycosphaerae</name>
    <dbReference type="NCBI Taxonomy" id="2950436"/>
    <lineage>
        <taxon>Bacteria</taxon>
        <taxon>Pseudomonadati</taxon>
        <taxon>Pseudomonadota</taxon>
        <taxon>Gammaproteobacteria</taxon>
        <taxon>Cellvibrionales</taxon>
        <taxon>Spongiibacteraceae</taxon>
        <taxon>Dasania</taxon>
    </lineage>
</organism>